<sequence length="399" mass="44100">MKEILFAAMLLALFSCSKENNNDAAPVKGDILLVTRIANSDGTSGSAYMQLLPNTEPRTTTNKTSLPASYSVPPVVIGNEIYQLPGFGMQTDLLTRNTIEGDYFSKEQSFLLPAKSGAVSILKHNNKLYVSLIFLGKILILDHQKMEKIGEIDMSQYGIGDKNPDPAIMLIRDNLLYVGLNQMVGGYTPTAERAKADIAIIDTKTDKILKMITQEDAHFSMPTKPEADEKSIFMDEKKDIYINCISGFGGLNQKSGFLRIQAGETEFDNSYALDVTTTNIKNGKHSPSYLIHIQYHKDGVLYATGNVDQYYSNPPSYTKDKTVGSYKVDLYNKTITKLDLPQSNNFGASVNIIGDKVFFGLSTETGNGFYTYDTKTEACSKKPIINTTGYPAEIIKIKK</sequence>
<evidence type="ECO:0000313" key="1">
    <source>
        <dbReference type="EMBL" id="QZE15162.1"/>
    </source>
</evidence>
<dbReference type="Proteomes" id="UP000826212">
    <property type="component" value="Chromosome"/>
</dbReference>
<keyword evidence="2" id="KW-1185">Reference proteome</keyword>
<name>A0AC61NQ46_9BACT</name>
<accession>A0AC61NQ46</accession>
<evidence type="ECO:0000313" key="2">
    <source>
        <dbReference type="Proteomes" id="UP000826212"/>
    </source>
</evidence>
<dbReference type="EMBL" id="CP081303">
    <property type="protein sequence ID" value="QZE15162.1"/>
    <property type="molecule type" value="Genomic_DNA"/>
</dbReference>
<proteinExistence type="predicted"/>
<reference evidence="1" key="1">
    <citation type="submission" date="2021-08" db="EMBL/GenBank/DDBJ databases">
        <title>Novel anaerobic bacterium isolated from sea squirt in East Sea, Republic of Korea.</title>
        <authorList>
            <person name="Nguyen T.H."/>
            <person name="Li Z."/>
            <person name="Lee Y.-J."/>
            <person name="Ko J."/>
            <person name="Kim S.-G."/>
        </authorList>
    </citation>
    <scope>NUCLEOTIDE SEQUENCE</scope>
    <source>
        <strain evidence="1">KCTC 25031</strain>
    </source>
</reference>
<protein>
    <submittedName>
        <fullName evidence="1">Uncharacterized protein</fullName>
    </submittedName>
</protein>
<gene>
    <name evidence="1" type="ORF">K4L44_04840</name>
</gene>
<organism evidence="1 2">
    <name type="scientific">Halosquirtibacter laminarini</name>
    <dbReference type="NCBI Taxonomy" id="3374600"/>
    <lineage>
        <taxon>Bacteria</taxon>
        <taxon>Pseudomonadati</taxon>
        <taxon>Bacteroidota</taxon>
        <taxon>Bacteroidia</taxon>
        <taxon>Marinilabiliales</taxon>
        <taxon>Prolixibacteraceae</taxon>
        <taxon>Halosquirtibacter</taxon>
    </lineage>
</organism>